<dbReference type="KEGG" id="serw:FY030_11000"/>
<feature type="compositionally biased region" description="Basic residues" evidence="1">
    <location>
        <begin position="148"/>
        <end position="163"/>
    </location>
</feature>
<dbReference type="RefSeq" id="WP_158061545.1">
    <property type="nucleotide sequence ID" value="NZ_CP044427.1"/>
</dbReference>
<dbReference type="EMBL" id="CP044427">
    <property type="protein sequence ID" value="QFG69162.1"/>
    <property type="molecule type" value="Genomic_DNA"/>
</dbReference>
<evidence type="ECO:0000256" key="1">
    <source>
        <dbReference type="SAM" id="MobiDB-lite"/>
    </source>
</evidence>
<keyword evidence="3" id="KW-1185">Reference proteome</keyword>
<reference evidence="2 3" key="1">
    <citation type="submission" date="2019-09" db="EMBL/GenBank/DDBJ databases">
        <title>Serinicoccus pratensis sp. nov., isolated from meadow soil.</title>
        <authorList>
            <person name="Zhang W."/>
        </authorList>
    </citation>
    <scope>NUCLEOTIDE SEQUENCE [LARGE SCALE GENOMIC DNA]</scope>
    <source>
        <strain evidence="2 3">W204</strain>
    </source>
</reference>
<evidence type="ECO:0000313" key="3">
    <source>
        <dbReference type="Proteomes" id="UP000326546"/>
    </source>
</evidence>
<name>A0A5J6V828_9MICO</name>
<feature type="compositionally biased region" description="Basic and acidic residues" evidence="1">
    <location>
        <begin position="121"/>
        <end position="132"/>
    </location>
</feature>
<gene>
    <name evidence="2" type="ORF">FY030_11000</name>
</gene>
<dbReference type="AlphaFoldDB" id="A0A5J6V828"/>
<feature type="region of interest" description="Disordered" evidence="1">
    <location>
        <begin position="112"/>
        <end position="163"/>
    </location>
</feature>
<protein>
    <submittedName>
        <fullName evidence="2">Uncharacterized protein</fullName>
    </submittedName>
</protein>
<proteinExistence type="predicted"/>
<sequence length="163" mass="18268">MIDVGEAVAHEPGHLRLGEGRLGEHLAEQLEGDVEVAGRHLQAEVDAAFAGAGAPRDPVPLHQVRELFVGVQPGALVQRARHEQGRALGPPRLVRDGCPERHAQRENVLARQVHQQQAEPARQEHLVRLRERPHCRRRDGRAVDHPWRRGGRRRGAPHTRSCR</sequence>
<organism evidence="2 3">
    <name type="scientific">Ornithinimicrobium pratense</name>
    <dbReference type="NCBI Taxonomy" id="2593973"/>
    <lineage>
        <taxon>Bacteria</taxon>
        <taxon>Bacillati</taxon>
        <taxon>Actinomycetota</taxon>
        <taxon>Actinomycetes</taxon>
        <taxon>Micrococcales</taxon>
        <taxon>Ornithinimicrobiaceae</taxon>
        <taxon>Ornithinimicrobium</taxon>
    </lineage>
</organism>
<evidence type="ECO:0000313" key="2">
    <source>
        <dbReference type="EMBL" id="QFG69162.1"/>
    </source>
</evidence>
<dbReference type="Proteomes" id="UP000326546">
    <property type="component" value="Chromosome"/>
</dbReference>
<accession>A0A5J6V828</accession>